<keyword evidence="2" id="KW-1185">Reference proteome</keyword>
<dbReference type="AlphaFoldDB" id="A0A3M7QCP1"/>
<proteinExistence type="predicted"/>
<gene>
    <name evidence="1" type="ORF">BpHYR1_046168</name>
</gene>
<protein>
    <submittedName>
        <fullName evidence="1">Uncharacterized protein</fullName>
    </submittedName>
</protein>
<comment type="caution">
    <text evidence="1">The sequence shown here is derived from an EMBL/GenBank/DDBJ whole genome shotgun (WGS) entry which is preliminary data.</text>
</comment>
<reference evidence="1 2" key="1">
    <citation type="journal article" date="2018" name="Sci. Rep.">
        <title>Genomic signatures of local adaptation to the degree of environmental predictability in rotifers.</title>
        <authorList>
            <person name="Franch-Gras L."/>
            <person name="Hahn C."/>
            <person name="Garcia-Roger E.M."/>
            <person name="Carmona M.J."/>
            <person name="Serra M."/>
            <person name="Gomez A."/>
        </authorList>
    </citation>
    <scope>NUCLEOTIDE SEQUENCE [LARGE SCALE GENOMIC DNA]</scope>
    <source>
        <strain evidence="1">HYR1</strain>
    </source>
</reference>
<dbReference type="Proteomes" id="UP000276133">
    <property type="component" value="Unassembled WGS sequence"/>
</dbReference>
<evidence type="ECO:0000313" key="1">
    <source>
        <dbReference type="EMBL" id="RNA08954.1"/>
    </source>
</evidence>
<dbReference type="EMBL" id="REGN01006590">
    <property type="protein sequence ID" value="RNA08954.1"/>
    <property type="molecule type" value="Genomic_DNA"/>
</dbReference>
<sequence length="103" mass="12277">MVHCMACDHRAHGTILYKWNVDMIICSLLYNQRMVQSIFVCILNDNIRFDIFLYKSMALSICDHKKVFGHIFAHNFDARVLQDKIHMYHCIYDHNQAQCHNVF</sequence>
<accession>A0A3M7QCP1</accession>
<name>A0A3M7QCP1_BRAPC</name>
<evidence type="ECO:0000313" key="2">
    <source>
        <dbReference type="Proteomes" id="UP000276133"/>
    </source>
</evidence>
<organism evidence="1 2">
    <name type="scientific">Brachionus plicatilis</name>
    <name type="common">Marine rotifer</name>
    <name type="synonym">Brachionus muelleri</name>
    <dbReference type="NCBI Taxonomy" id="10195"/>
    <lineage>
        <taxon>Eukaryota</taxon>
        <taxon>Metazoa</taxon>
        <taxon>Spiralia</taxon>
        <taxon>Gnathifera</taxon>
        <taxon>Rotifera</taxon>
        <taxon>Eurotatoria</taxon>
        <taxon>Monogononta</taxon>
        <taxon>Pseudotrocha</taxon>
        <taxon>Ploima</taxon>
        <taxon>Brachionidae</taxon>
        <taxon>Brachionus</taxon>
    </lineage>
</organism>